<keyword evidence="2" id="KW-0805">Transcription regulation</keyword>
<feature type="region of interest" description="Disordered" evidence="6">
    <location>
        <begin position="60"/>
        <end position="85"/>
    </location>
</feature>
<evidence type="ECO:0000313" key="11">
    <source>
        <dbReference type="Proteomes" id="UP000002051"/>
    </source>
</evidence>
<dbReference type="OrthoDB" id="71302at2759"/>
<reference evidence="8 11" key="1">
    <citation type="journal article" date="2011" name="Nature">
        <title>The Medicago genome provides insight into the evolution of rhizobial symbioses.</title>
        <authorList>
            <person name="Young N.D."/>
            <person name="Debelle F."/>
            <person name="Oldroyd G.E."/>
            <person name="Geurts R."/>
            <person name="Cannon S.B."/>
            <person name="Udvardi M.K."/>
            <person name="Benedito V.A."/>
            <person name="Mayer K.F."/>
            <person name="Gouzy J."/>
            <person name="Schoof H."/>
            <person name="Van de Peer Y."/>
            <person name="Proost S."/>
            <person name="Cook D.R."/>
            <person name="Meyers B.C."/>
            <person name="Spannagl M."/>
            <person name="Cheung F."/>
            <person name="De Mita S."/>
            <person name="Krishnakumar V."/>
            <person name="Gundlach H."/>
            <person name="Zhou S."/>
            <person name="Mudge J."/>
            <person name="Bharti A.K."/>
            <person name="Murray J.D."/>
            <person name="Naoumkina M.A."/>
            <person name="Rosen B."/>
            <person name="Silverstein K.A."/>
            <person name="Tang H."/>
            <person name="Rombauts S."/>
            <person name="Zhao P.X."/>
            <person name="Zhou P."/>
            <person name="Barbe V."/>
            <person name="Bardou P."/>
            <person name="Bechner M."/>
            <person name="Bellec A."/>
            <person name="Berger A."/>
            <person name="Berges H."/>
            <person name="Bidwell S."/>
            <person name="Bisseling T."/>
            <person name="Choisne N."/>
            <person name="Couloux A."/>
            <person name="Denny R."/>
            <person name="Deshpande S."/>
            <person name="Dai X."/>
            <person name="Doyle J.J."/>
            <person name="Dudez A.M."/>
            <person name="Farmer A.D."/>
            <person name="Fouteau S."/>
            <person name="Franken C."/>
            <person name="Gibelin C."/>
            <person name="Gish J."/>
            <person name="Goldstein S."/>
            <person name="Gonzalez A.J."/>
            <person name="Green P.J."/>
            <person name="Hallab A."/>
            <person name="Hartog M."/>
            <person name="Hua A."/>
            <person name="Humphray S.J."/>
            <person name="Jeong D.H."/>
            <person name="Jing Y."/>
            <person name="Jocker A."/>
            <person name="Kenton S.M."/>
            <person name="Kim D.J."/>
            <person name="Klee K."/>
            <person name="Lai H."/>
            <person name="Lang C."/>
            <person name="Lin S."/>
            <person name="Macmil S.L."/>
            <person name="Magdelenat G."/>
            <person name="Matthews L."/>
            <person name="McCorrison J."/>
            <person name="Monaghan E.L."/>
            <person name="Mun J.H."/>
            <person name="Najar F.Z."/>
            <person name="Nicholson C."/>
            <person name="Noirot C."/>
            <person name="O'Bleness M."/>
            <person name="Paule C.R."/>
            <person name="Poulain J."/>
            <person name="Prion F."/>
            <person name="Qin B."/>
            <person name="Qu C."/>
            <person name="Retzel E.F."/>
            <person name="Riddle C."/>
            <person name="Sallet E."/>
            <person name="Samain S."/>
            <person name="Samson N."/>
            <person name="Sanders I."/>
            <person name="Saurat O."/>
            <person name="Scarpelli C."/>
            <person name="Schiex T."/>
            <person name="Segurens B."/>
            <person name="Severin A.J."/>
            <person name="Sherrier D.J."/>
            <person name="Shi R."/>
            <person name="Sims S."/>
            <person name="Singer S.R."/>
            <person name="Sinharoy S."/>
            <person name="Sterck L."/>
            <person name="Viollet A."/>
            <person name="Wang B.B."/>
            <person name="Wang K."/>
            <person name="Wang M."/>
            <person name="Wang X."/>
            <person name="Warfsmann J."/>
            <person name="Weissenbach J."/>
            <person name="White D.D."/>
            <person name="White J.D."/>
            <person name="Wiley G.B."/>
            <person name="Wincker P."/>
            <person name="Xing Y."/>
            <person name="Yang L."/>
            <person name="Yao Z."/>
            <person name="Ying F."/>
            <person name="Zhai J."/>
            <person name="Zhou L."/>
            <person name="Zuber A."/>
            <person name="Denarie J."/>
            <person name="Dixon R.A."/>
            <person name="May G.D."/>
            <person name="Schwartz D.C."/>
            <person name="Rogers J."/>
            <person name="Quetier F."/>
            <person name="Town C.D."/>
            <person name="Roe B.A."/>
        </authorList>
    </citation>
    <scope>NUCLEOTIDE SEQUENCE [LARGE SCALE GENOMIC DNA]</scope>
    <source>
        <strain evidence="8">A17</strain>
        <strain evidence="10 11">cv. Jemalong A17</strain>
    </source>
</reference>
<evidence type="ECO:0000259" key="7">
    <source>
        <dbReference type="PROSITE" id="PS50888"/>
    </source>
</evidence>
<dbReference type="InterPro" id="IPR036638">
    <property type="entry name" value="HLH_DNA-bd_sf"/>
</dbReference>
<dbReference type="eggNOG" id="KOG3561">
    <property type="taxonomic scope" value="Eukaryota"/>
</dbReference>
<dbReference type="InterPro" id="IPR011598">
    <property type="entry name" value="bHLH_dom"/>
</dbReference>
<evidence type="ECO:0000256" key="1">
    <source>
        <dbReference type="ARBA" id="ARBA00004123"/>
    </source>
</evidence>
<dbReference type="Proteomes" id="UP000265566">
    <property type="component" value="Chromosome 4"/>
</dbReference>
<dbReference type="Gene3D" id="4.10.280.10">
    <property type="entry name" value="Helix-loop-helix DNA-binding domain"/>
    <property type="match status" value="1"/>
</dbReference>
<protein>
    <submittedName>
        <fullName evidence="8">Helix loop helix DNA-binding domain protein</fullName>
    </submittedName>
    <submittedName>
        <fullName evidence="9">Putative transcription factor bHLH family</fullName>
    </submittedName>
</protein>
<dbReference type="KEGG" id="mtr:11446990"/>
<dbReference type="GO" id="GO:0003700">
    <property type="term" value="F:DNA-binding transcription factor activity"/>
    <property type="evidence" value="ECO:0007669"/>
    <property type="project" value="InterPro"/>
</dbReference>
<dbReference type="InterPro" id="IPR045847">
    <property type="entry name" value="AIG1-like"/>
</dbReference>
<dbReference type="PaxDb" id="3880-AES90327"/>
<dbReference type="SMART" id="SM00353">
    <property type="entry name" value="HLH"/>
    <property type="match status" value="1"/>
</dbReference>
<reference evidence="10" key="3">
    <citation type="submission" date="2015-04" db="UniProtKB">
        <authorList>
            <consortium name="EnsemblPlants"/>
        </authorList>
    </citation>
    <scope>IDENTIFICATION</scope>
    <source>
        <strain evidence="10">cv. Jemalong A17</strain>
    </source>
</reference>
<dbReference type="PANTHER" id="PTHR45844:SF9">
    <property type="entry name" value="OS09G0463900 PROTEIN"/>
    <property type="match status" value="1"/>
</dbReference>
<proteinExistence type="predicted"/>
<evidence type="ECO:0000313" key="9">
    <source>
        <dbReference type="EMBL" id="RHN62298.1"/>
    </source>
</evidence>
<organism evidence="8 11">
    <name type="scientific">Medicago truncatula</name>
    <name type="common">Barrel medic</name>
    <name type="synonym">Medicago tribuloides</name>
    <dbReference type="NCBI Taxonomy" id="3880"/>
    <lineage>
        <taxon>Eukaryota</taxon>
        <taxon>Viridiplantae</taxon>
        <taxon>Streptophyta</taxon>
        <taxon>Embryophyta</taxon>
        <taxon>Tracheophyta</taxon>
        <taxon>Spermatophyta</taxon>
        <taxon>Magnoliopsida</taxon>
        <taxon>eudicotyledons</taxon>
        <taxon>Gunneridae</taxon>
        <taxon>Pentapetalae</taxon>
        <taxon>rosids</taxon>
        <taxon>fabids</taxon>
        <taxon>Fabales</taxon>
        <taxon>Fabaceae</taxon>
        <taxon>Papilionoideae</taxon>
        <taxon>50 kb inversion clade</taxon>
        <taxon>NPAAA clade</taxon>
        <taxon>Hologalegina</taxon>
        <taxon>IRL clade</taxon>
        <taxon>Trifolieae</taxon>
        <taxon>Medicago</taxon>
    </lineage>
</organism>
<gene>
    <name evidence="10" type="primary">11446990</name>
    <name evidence="8" type="ordered locus">MTR_4g087920</name>
    <name evidence="9" type="ORF">MtrunA17_Chr4g0045901</name>
</gene>
<sequence>MDYSFYDKIYSSEYDDLGLFNPTLNNFGASNGDSTGRLSSPRSLVLESEKEKVVEGPVTENVGKDEVSEDKGLASLKNHREAERRRRERINGHLGTLRGLVASTHQKMDKATILAEVISQVKELKKNAMEASKGFLIPTEVDEVKVEPYDIKLGYGCMSYIATICCDYQPEILCDLKKAIDALQLQLVKAEMSTLESRMKNMFVFTCCKGNSFNVEACQSIANVVHKALDSVLEKASNSMEFSLKTSYPNKRRRMCFVETSTSSCSHASCSC</sequence>
<dbReference type="HOGENOM" id="CLU_063967_0_0_1"/>
<reference evidence="9" key="4">
    <citation type="journal article" date="2018" name="Nat. Plants">
        <title>Whole-genome landscape of Medicago truncatula symbiotic genes.</title>
        <authorList>
            <person name="Pecrix Y."/>
            <person name="Gamas P."/>
            <person name="Carrere S."/>
        </authorList>
    </citation>
    <scope>NUCLEOTIDE SEQUENCE</scope>
    <source>
        <tissue evidence="9">Leaves</tissue>
    </source>
</reference>
<dbReference type="PANTHER" id="PTHR45844">
    <property type="entry name" value="TRANSCRIPTION FACTOR BHLH30"/>
    <property type="match status" value="1"/>
</dbReference>
<dbReference type="AlphaFoldDB" id="G7JPQ2"/>
<evidence type="ECO:0000256" key="6">
    <source>
        <dbReference type="SAM" id="MobiDB-lite"/>
    </source>
</evidence>
<dbReference type="EMBL" id="CM001220">
    <property type="protein sequence ID" value="AES90327.2"/>
    <property type="molecule type" value="Genomic_DNA"/>
</dbReference>
<feature type="domain" description="BHLH" evidence="7">
    <location>
        <begin position="74"/>
        <end position="124"/>
    </location>
</feature>
<feature type="compositionally biased region" description="Basic and acidic residues" evidence="6">
    <location>
        <begin position="62"/>
        <end position="85"/>
    </location>
</feature>
<accession>G7JPQ2</accession>
<dbReference type="Proteomes" id="UP000002051">
    <property type="component" value="Chromosome 4"/>
</dbReference>
<evidence type="ECO:0000256" key="3">
    <source>
        <dbReference type="ARBA" id="ARBA00023125"/>
    </source>
</evidence>
<dbReference type="PROSITE" id="PS50888">
    <property type="entry name" value="BHLH"/>
    <property type="match status" value="1"/>
</dbReference>
<keyword evidence="3 8" id="KW-0238">DNA-binding</keyword>
<dbReference type="Pfam" id="PF00010">
    <property type="entry name" value="HLH"/>
    <property type="match status" value="1"/>
</dbReference>
<evidence type="ECO:0000256" key="2">
    <source>
        <dbReference type="ARBA" id="ARBA00023015"/>
    </source>
</evidence>
<comment type="subcellular location">
    <subcellularLocation>
        <location evidence="1">Nucleus</location>
    </subcellularLocation>
</comment>
<evidence type="ECO:0000256" key="4">
    <source>
        <dbReference type="ARBA" id="ARBA00023163"/>
    </source>
</evidence>
<dbReference type="GO" id="GO:0005634">
    <property type="term" value="C:nucleus"/>
    <property type="evidence" value="ECO:0007669"/>
    <property type="project" value="UniProtKB-SubCell"/>
</dbReference>
<reference evidence="8 11" key="2">
    <citation type="journal article" date="2014" name="BMC Genomics">
        <title>An improved genome release (version Mt4.0) for the model legume Medicago truncatula.</title>
        <authorList>
            <person name="Tang H."/>
            <person name="Krishnakumar V."/>
            <person name="Bidwell S."/>
            <person name="Rosen B."/>
            <person name="Chan A."/>
            <person name="Zhou S."/>
            <person name="Gentzbittel L."/>
            <person name="Childs K.L."/>
            <person name="Yandell M."/>
            <person name="Gundlach H."/>
            <person name="Mayer K.F."/>
            <person name="Schwartz D.C."/>
            <person name="Town C.D."/>
        </authorList>
    </citation>
    <scope>GENOME REANNOTATION</scope>
    <source>
        <strain evidence="10 11">cv. Jemalong A17</strain>
    </source>
</reference>
<dbReference type="SUPFAM" id="SSF47459">
    <property type="entry name" value="HLH, helix-loop-helix DNA-binding domain"/>
    <property type="match status" value="1"/>
</dbReference>
<accession>A0A0C3X255</accession>
<evidence type="ECO:0000313" key="8">
    <source>
        <dbReference type="EMBL" id="AES90327.2"/>
    </source>
</evidence>
<evidence type="ECO:0000256" key="5">
    <source>
        <dbReference type="ARBA" id="ARBA00023242"/>
    </source>
</evidence>
<dbReference type="STRING" id="3880.G7JPQ2"/>
<keyword evidence="5" id="KW-0539">Nucleus</keyword>
<dbReference type="Gramene" id="rna24856">
    <property type="protein sequence ID" value="RHN62298.1"/>
    <property type="gene ID" value="gene24856"/>
</dbReference>
<dbReference type="GO" id="GO:0046983">
    <property type="term" value="F:protein dimerization activity"/>
    <property type="evidence" value="ECO:0007669"/>
    <property type="project" value="InterPro"/>
</dbReference>
<dbReference type="EMBL" id="PSQE01000004">
    <property type="protein sequence ID" value="RHN62298.1"/>
    <property type="molecule type" value="Genomic_DNA"/>
</dbReference>
<dbReference type="EnsemblPlants" id="AES90327">
    <property type="protein sequence ID" value="AES90327"/>
    <property type="gene ID" value="MTR_4g087920"/>
</dbReference>
<keyword evidence="4" id="KW-0804">Transcription</keyword>
<evidence type="ECO:0000313" key="10">
    <source>
        <dbReference type="EnsemblPlants" id="AES90327"/>
    </source>
</evidence>
<name>G7JPQ2_MEDTR</name>
<keyword evidence="11" id="KW-1185">Reference proteome</keyword>
<dbReference type="GO" id="GO:0003677">
    <property type="term" value="F:DNA binding"/>
    <property type="evidence" value="ECO:0007669"/>
    <property type="project" value="UniProtKB-KW"/>
</dbReference>